<keyword evidence="5 8" id="KW-0067">ATP-binding</keyword>
<dbReference type="PRINTS" id="PR00304">
    <property type="entry name" value="TCOMPLEXTCP1"/>
</dbReference>
<dbReference type="OrthoDB" id="1748577at2759"/>
<evidence type="ECO:0000256" key="8">
    <source>
        <dbReference type="RuleBase" id="RU004187"/>
    </source>
</evidence>
<dbReference type="EMBL" id="BDIP01002697">
    <property type="protein sequence ID" value="GIQ86692.1"/>
    <property type="molecule type" value="Genomic_DNA"/>
</dbReference>
<dbReference type="GO" id="GO:0140662">
    <property type="term" value="F:ATP-dependent protein folding chaperone"/>
    <property type="evidence" value="ECO:0007669"/>
    <property type="project" value="InterPro"/>
</dbReference>
<comment type="similarity">
    <text evidence="2 8">Belongs to the TCP-1 chaperonin family.</text>
</comment>
<dbReference type="FunFam" id="3.50.7.10:FF:000008">
    <property type="entry name" value="T-complex protein 1 subunit theta"/>
    <property type="match status" value="1"/>
</dbReference>
<dbReference type="GO" id="GO:0005524">
    <property type="term" value="F:ATP binding"/>
    <property type="evidence" value="ECO:0007669"/>
    <property type="project" value="UniProtKB-KW"/>
</dbReference>
<evidence type="ECO:0000256" key="5">
    <source>
        <dbReference type="ARBA" id="ARBA00022840"/>
    </source>
</evidence>
<comment type="subcellular location">
    <subcellularLocation>
        <location evidence="1">Cytoplasm</location>
    </subcellularLocation>
</comment>
<sequence length="510" mass="54513">MSGSGLPVVGLNSLLKQGTQHFEGTNEAVQQNVNACVELAKLTRSSMGPNGMFKIVLNHLEKLFVTKSASTIVSELEVTGGAAKILIMAAQNQAMESGDATNLVISLGGALLGGAGELLRQGVVAADIVEGFEMALAKIIETLPKLVVASTGDFHNKESLLQIIRPVFMAKHIDYTDNIAPLIAEAVAMIMPKNPEDLVPESVRVACLHGKSVADSVVVKGMVLPSGKAHPCAGVVESVEDAVIAMYSCPLEIDTTETKGTVLLENADELMSFSKNEEAVYKERVEALAAMGVNFLVSQGKAHELLVHFCDKVGIMVVEVHSKFEMQRIAKSVGAKLQIRFKQPTERHLGRCARAFVQEIGEKHCVVLHAKDREDGSAGIATIVVRAASEALLRDINTAIASTVQVVKAQTRDPRMLPGAGATEMALSCELQRLADECEGLEQYAITAFAEALQIVPEILAETSGLDSKDVLTKLRSLHMPSESAELGAFDMGVDIDATHPSKACRYIHS</sequence>
<evidence type="ECO:0000256" key="7">
    <source>
        <dbReference type="ARBA" id="ARBA00029602"/>
    </source>
</evidence>
<dbReference type="InterPro" id="IPR017998">
    <property type="entry name" value="Chaperone_TCP-1"/>
</dbReference>
<evidence type="ECO:0000313" key="9">
    <source>
        <dbReference type="EMBL" id="GIQ86692.1"/>
    </source>
</evidence>
<keyword evidence="10" id="KW-1185">Reference proteome</keyword>
<dbReference type="GO" id="GO:0005737">
    <property type="term" value="C:cytoplasm"/>
    <property type="evidence" value="ECO:0007669"/>
    <property type="project" value="UniProtKB-SubCell"/>
</dbReference>
<evidence type="ECO:0000256" key="2">
    <source>
        <dbReference type="ARBA" id="ARBA00008020"/>
    </source>
</evidence>
<dbReference type="PROSITE" id="PS00750">
    <property type="entry name" value="TCP1_1"/>
    <property type="match status" value="1"/>
</dbReference>
<dbReference type="Gene3D" id="3.30.260.10">
    <property type="entry name" value="TCP-1-like chaperonin intermediate domain"/>
    <property type="match status" value="1"/>
</dbReference>
<dbReference type="InterPro" id="IPR012721">
    <property type="entry name" value="Chap_CCT_theta"/>
</dbReference>
<dbReference type="Pfam" id="PF00118">
    <property type="entry name" value="Cpn60_TCP1"/>
    <property type="match status" value="1"/>
</dbReference>
<comment type="caution">
    <text evidence="9">The sequence shown here is derived from an EMBL/GenBank/DDBJ whole genome shotgun (WGS) entry which is preliminary data.</text>
</comment>
<dbReference type="InterPro" id="IPR002423">
    <property type="entry name" value="Cpn60/GroEL/TCP-1"/>
</dbReference>
<gene>
    <name evidence="9" type="ORF">KIPB_008592</name>
</gene>
<dbReference type="Gene3D" id="1.10.560.10">
    <property type="entry name" value="GroEL-like equatorial domain"/>
    <property type="match status" value="1"/>
</dbReference>
<keyword evidence="3" id="KW-0963">Cytoplasm</keyword>
<dbReference type="SUPFAM" id="SSF48592">
    <property type="entry name" value="GroEL equatorial domain-like"/>
    <property type="match status" value="1"/>
</dbReference>
<dbReference type="PANTHER" id="PTHR11353">
    <property type="entry name" value="CHAPERONIN"/>
    <property type="match status" value="1"/>
</dbReference>
<evidence type="ECO:0000256" key="3">
    <source>
        <dbReference type="ARBA" id="ARBA00022490"/>
    </source>
</evidence>
<accession>A0A9K3D1V5</accession>
<keyword evidence="4 8" id="KW-0547">Nucleotide-binding</keyword>
<evidence type="ECO:0000256" key="4">
    <source>
        <dbReference type="ARBA" id="ARBA00022741"/>
    </source>
</evidence>
<dbReference type="InterPro" id="IPR027413">
    <property type="entry name" value="GROEL-like_equatorial_sf"/>
</dbReference>
<organism evidence="9 10">
    <name type="scientific">Kipferlia bialata</name>
    <dbReference type="NCBI Taxonomy" id="797122"/>
    <lineage>
        <taxon>Eukaryota</taxon>
        <taxon>Metamonada</taxon>
        <taxon>Carpediemonas-like organisms</taxon>
        <taxon>Kipferlia</taxon>
    </lineage>
</organism>
<evidence type="ECO:0000313" key="10">
    <source>
        <dbReference type="Proteomes" id="UP000265618"/>
    </source>
</evidence>
<dbReference type="InterPro" id="IPR027409">
    <property type="entry name" value="GroEL-like_apical_dom_sf"/>
</dbReference>
<keyword evidence="6 8" id="KW-0143">Chaperone</keyword>
<dbReference type="InterPro" id="IPR002194">
    <property type="entry name" value="Chaperonin_TCP-1_CS"/>
</dbReference>
<dbReference type="NCBIfam" id="TIGR02346">
    <property type="entry name" value="chap_CCT_theta"/>
    <property type="match status" value="1"/>
</dbReference>
<dbReference type="GO" id="GO:0016887">
    <property type="term" value="F:ATP hydrolysis activity"/>
    <property type="evidence" value="ECO:0007669"/>
    <property type="project" value="InterPro"/>
</dbReference>
<name>A0A9K3D1V5_9EUKA</name>
<dbReference type="InterPro" id="IPR027410">
    <property type="entry name" value="TCP-1-like_intermed_sf"/>
</dbReference>
<evidence type="ECO:0000256" key="6">
    <source>
        <dbReference type="ARBA" id="ARBA00023186"/>
    </source>
</evidence>
<dbReference type="SUPFAM" id="SSF54849">
    <property type="entry name" value="GroEL-intermediate domain like"/>
    <property type="match status" value="1"/>
</dbReference>
<dbReference type="GO" id="GO:0051082">
    <property type="term" value="F:unfolded protein binding"/>
    <property type="evidence" value="ECO:0007669"/>
    <property type="project" value="InterPro"/>
</dbReference>
<dbReference type="AlphaFoldDB" id="A0A9K3D1V5"/>
<proteinExistence type="inferred from homology"/>
<evidence type="ECO:0000256" key="1">
    <source>
        <dbReference type="ARBA" id="ARBA00004496"/>
    </source>
</evidence>
<protein>
    <recommendedName>
        <fullName evidence="7">CCT-theta</fullName>
    </recommendedName>
</protein>
<dbReference type="Gene3D" id="3.50.7.10">
    <property type="entry name" value="GroEL"/>
    <property type="match status" value="1"/>
</dbReference>
<dbReference type="Proteomes" id="UP000265618">
    <property type="component" value="Unassembled WGS sequence"/>
</dbReference>
<reference evidence="9 10" key="1">
    <citation type="journal article" date="2018" name="PLoS ONE">
        <title>The draft genome of Kipferlia bialata reveals reductive genome evolution in fornicate parasites.</title>
        <authorList>
            <person name="Tanifuji G."/>
            <person name="Takabayashi S."/>
            <person name="Kume K."/>
            <person name="Takagi M."/>
            <person name="Nakayama T."/>
            <person name="Kamikawa R."/>
            <person name="Inagaki Y."/>
            <person name="Hashimoto T."/>
        </authorList>
    </citation>
    <scope>NUCLEOTIDE SEQUENCE [LARGE SCALE GENOMIC DNA]</scope>
    <source>
        <strain evidence="9">NY0173</strain>
    </source>
</reference>
<dbReference type="SUPFAM" id="SSF52029">
    <property type="entry name" value="GroEL apical domain-like"/>
    <property type="match status" value="1"/>
</dbReference>